<evidence type="ECO:0000259" key="2">
    <source>
        <dbReference type="Pfam" id="PF01609"/>
    </source>
</evidence>
<dbReference type="PANTHER" id="PTHR35604:SF2">
    <property type="entry name" value="TRANSPOSASE INSH FOR INSERTION SEQUENCE ELEMENT IS5A-RELATED"/>
    <property type="match status" value="1"/>
</dbReference>
<dbReference type="Proteomes" id="UP000595847">
    <property type="component" value="Chromosome"/>
</dbReference>
<dbReference type="InterPro" id="IPR008490">
    <property type="entry name" value="Transposase_InsH_N"/>
</dbReference>
<dbReference type="Pfam" id="PF01609">
    <property type="entry name" value="DDE_Tnp_1"/>
    <property type="match status" value="1"/>
</dbReference>
<dbReference type="KEGG" id="bcop:JD108_20400"/>
<sequence>MKAYKSSAIQPQMFQFVDMDELVPKKHILRQLNEALDFSIVHDWVAPLYTERTGRPAADPERMVRLMLLSYLFNHSERELYQLLPMHGGYLWFCGLDFESVLRPDPSRPSLPDRTTLVKTRKLWRKHGIFDTLMKHVVDQCIAAGLVQPDVDAGVDGSQVRANASIHSLKEITLAPVESIEDYLARMARQDEQPEGDAADSDDDRRPPAPPTRTERRLEDEATHEDFHGKTFSNKTYRSVTDPDARLYKKSNGQEAHLRYLVHHVTDVKSGVILSTQASIASGTAERETSLQQLAAIRFAHPQIRIRTLSADKAYGTTDYLQALFEQGIIPLVSLRNLALEDVPTWKRQTNDPKKQRKRLAKIREIQIRNKAKQIQLKGSYRHLQKLRTRCEHVFAESKVAHGLGRARSRGLDCMQEQALLTAIVQNLKKLCRFKKKRPQTGISACPKPKSVMMEAVSDLLISALVGLFSSFFMPKRRIQLT</sequence>
<feature type="domain" description="Transposase IS4-like" evidence="2">
    <location>
        <begin position="249"/>
        <end position="428"/>
    </location>
</feature>
<dbReference type="GO" id="GO:0004803">
    <property type="term" value="F:transposase activity"/>
    <property type="evidence" value="ECO:0007669"/>
    <property type="project" value="InterPro"/>
</dbReference>
<feature type="region of interest" description="Disordered" evidence="1">
    <location>
        <begin position="190"/>
        <end position="237"/>
    </location>
</feature>
<evidence type="ECO:0000256" key="1">
    <source>
        <dbReference type="SAM" id="MobiDB-lite"/>
    </source>
</evidence>
<dbReference type="Pfam" id="PF05598">
    <property type="entry name" value="DUF772"/>
    <property type="match status" value="1"/>
</dbReference>
<feature type="domain" description="Transposase InsH N-terminal" evidence="3">
    <location>
        <begin position="18"/>
        <end position="107"/>
    </location>
</feature>
<keyword evidence="7" id="KW-1185">Reference proteome</keyword>
<dbReference type="Proteomes" id="UP000677234">
    <property type="component" value="Chromosome"/>
</dbReference>
<evidence type="ECO:0000313" key="4">
    <source>
        <dbReference type="EMBL" id="QQE74160.1"/>
    </source>
</evidence>
<dbReference type="EMBL" id="CP073708">
    <property type="protein sequence ID" value="QUO41243.1"/>
    <property type="molecule type" value="Genomic_DNA"/>
</dbReference>
<organism evidence="4 6">
    <name type="scientific">Brevibacillus composti</name>
    <dbReference type="NCBI Taxonomy" id="2796470"/>
    <lineage>
        <taxon>Bacteria</taxon>
        <taxon>Bacillati</taxon>
        <taxon>Bacillota</taxon>
        <taxon>Bacilli</taxon>
        <taxon>Bacillales</taxon>
        <taxon>Paenibacillaceae</taxon>
        <taxon>Brevibacillus</taxon>
    </lineage>
</organism>
<proteinExistence type="predicted"/>
<reference evidence="4 6" key="1">
    <citation type="submission" date="2020-12" db="EMBL/GenBank/DDBJ databases">
        <title>strain FJAT-54423T represents a novel species of the genus Brevibacillus.</title>
        <authorList>
            <person name="Tang R."/>
        </authorList>
    </citation>
    <scope>NUCLEOTIDE SEQUENCE [LARGE SCALE GENOMIC DNA]</scope>
    <source>
        <strain evidence="4 6">FJAT-54423</strain>
    </source>
</reference>
<dbReference type="InterPro" id="IPR002559">
    <property type="entry name" value="Transposase_11"/>
</dbReference>
<dbReference type="RefSeq" id="WP_198827745.1">
    <property type="nucleotide sequence ID" value="NZ_CP066308.1"/>
</dbReference>
<feature type="compositionally biased region" description="Acidic residues" evidence="1">
    <location>
        <begin position="193"/>
        <end position="202"/>
    </location>
</feature>
<dbReference type="GO" id="GO:0006313">
    <property type="term" value="P:DNA transposition"/>
    <property type="evidence" value="ECO:0007669"/>
    <property type="project" value="InterPro"/>
</dbReference>
<protein>
    <submittedName>
        <fullName evidence="4">Transposase</fullName>
    </submittedName>
</protein>
<gene>
    <name evidence="4" type="ORF">JD108_20400</name>
    <name evidence="5" type="ORF">KDJ56_20335</name>
</gene>
<evidence type="ECO:0000313" key="7">
    <source>
        <dbReference type="Proteomes" id="UP000677234"/>
    </source>
</evidence>
<dbReference type="AlphaFoldDB" id="A0A7T5JNM2"/>
<accession>A0A7T5JNM2</accession>
<name>A0A7T5JNM2_9BACL</name>
<reference evidence="5" key="2">
    <citation type="submission" date="2021-04" db="EMBL/GenBank/DDBJ databases">
        <title>Brevibacillus composti FJAT-54423, complete genome.</title>
        <authorList>
            <person name="Tang R."/>
        </authorList>
    </citation>
    <scope>NUCLEOTIDE SEQUENCE</scope>
    <source>
        <strain evidence="5">FJAT-54424</strain>
    </source>
</reference>
<feature type="compositionally biased region" description="Basic and acidic residues" evidence="1">
    <location>
        <begin position="203"/>
        <end position="229"/>
    </location>
</feature>
<dbReference type="GO" id="GO:0003677">
    <property type="term" value="F:DNA binding"/>
    <property type="evidence" value="ECO:0007669"/>
    <property type="project" value="InterPro"/>
</dbReference>
<evidence type="ECO:0000313" key="5">
    <source>
        <dbReference type="EMBL" id="QUO41243.1"/>
    </source>
</evidence>
<dbReference type="EMBL" id="CP066308">
    <property type="protein sequence ID" value="QQE74160.1"/>
    <property type="molecule type" value="Genomic_DNA"/>
</dbReference>
<evidence type="ECO:0000259" key="3">
    <source>
        <dbReference type="Pfam" id="PF05598"/>
    </source>
</evidence>
<dbReference type="PANTHER" id="PTHR35604">
    <property type="entry name" value="TRANSPOSASE INSH FOR INSERTION SEQUENCE ELEMENT IS5A-RELATED"/>
    <property type="match status" value="1"/>
</dbReference>
<evidence type="ECO:0000313" key="6">
    <source>
        <dbReference type="Proteomes" id="UP000595847"/>
    </source>
</evidence>